<reference evidence="2" key="1">
    <citation type="journal article" date="2014" name="Int. J. Syst. Evol. Microbiol.">
        <title>Complete genome sequence of Corynebacterium casei LMG S-19264T (=DSM 44701T), isolated from a smear-ripened cheese.</title>
        <authorList>
            <consortium name="US DOE Joint Genome Institute (JGI-PGF)"/>
            <person name="Walter F."/>
            <person name="Albersmeier A."/>
            <person name="Kalinowski J."/>
            <person name="Ruckert C."/>
        </authorList>
    </citation>
    <scope>NUCLEOTIDE SEQUENCE</scope>
    <source>
        <strain evidence="2">JCM 4714</strain>
    </source>
</reference>
<dbReference type="AlphaFoldDB" id="A0A919D454"/>
<dbReference type="RefSeq" id="WP_189953233.1">
    <property type="nucleotide sequence ID" value="NZ_BMVG01000006.1"/>
</dbReference>
<comment type="caution">
    <text evidence="2">The sequence shown here is derived from an EMBL/GenBank/DDBJ whole genome shotgun (WGS) entry which is preliminary data.</text>
</comment>
<dbReference type="GO" id="GO:0016747">
    <property type="term" value="F:acyltransferase activity, transferring groups other than amino-acyl groups"/>
    <property type="evidence" value="ECO:0007669"/>
    <property type="project" value="InterPro"/>
</dbReference>
<dbReference type="InterPro" id="IPR000182">
    <property type="entry name" value="GNAT_dom"/>
</dbReference>
<dbReference type="Pfam" id="PF13302">
    <property type="entry name" value="Acetyltransf_3"/>
    <property type="match status" value="1"/>
</dbReference>
<gene>
    <name evidence="2" type="ORF">GCM10010339_34480</name>
</gene>
<sequence length="161" mass="17777">MVSLRSFVLDDASALRRIVSGRTVRFTHGHDMTAEEAAVSVRRFIAHDHEVPRTHWNFAVEQAGEVIGLVKARLAGGTAYLSYLLREDTWGNGYATDAVRKLSRIVFTDGVQRIEAKHHPDNPASGRVLVKAGFVPVREAEPVTVEDGVVLLHPVYELIAP</sequence>
<dbReference type="InterPro" id="IPR016181">
    <property type="entry name" value="Acyl_CoA_acyltransferase"/>
</dbReference>
<evidence type="ECO:0000313" key="2">
    <source>
        <dbReference type="EMBL" id="GHE04131.1"/>
    </source>
</evidence>
<accession>A0A919D454</accession>
<dbReference type="SUPFAM" id="SSF55729">
    <property type="entry name" value="Acyl-CoA N-acyltransferases (Nat)"/>
    <property type="match status" value="1"/>
</dbReference>
<dbReference type="PANTHER" id="PTHR43792">
    <property type="entry name" value="GNAT FAMILY, PUTATIVE (AFU_ORTHOLOGUE AFUA_3G00765)-RELATED-RELATED"/>
    <property type="match status" value="1"/>
</dbReference>
<organism evidence="2 3">
    <name type="scientific">Streptomyces alanosinicus</name>
    <dbReference type="NCBI Taxonomy" id="68171"/>
    <lineage>
        <taxon>Bacteria</taxon>
        <taxon>Bacillati</taxon>
        <taxon>Actinomycetota</taxon>
        <taxon>Actinomycetes</taxon>
        <taxon>Kitasatosporales</taxon>
        <taxon>Streptomycetaceae</taxon>
        <taxon>Streptomyces</taxon>
    </lineage>
</organism>
<feature type="domain" description="N-acetyltransferase" evidence="1">
    <location>
        <begin position="2"/>
        <end position="156"/>
    </location>
</feature>
<dbReference type="PROSITE" id="PS51186">
    <property type="entry name" value="GNAT"/>
    <property type="match status" value="1"/>
</dbReference>
<keyword evidence="3" id="KW-1185">Reference proteome</keyword>
<dbReference type="EMBL" id="BMVG01000006">
    <property type="protein sequence ID" value="GHE04131.1"/>
    <property type="molecule type" value="Genomic_DNA"/>
</dbReference>
<reference evidence="2" key="2">
    <citation type="submission" date="2020-09" db="EMBL/GenBank/DDBJ databases">
        <authorList>
            <person name="Sun Q."/>
            <person name="Ohkuma M."/>
        </authorList>
    </citation>
    <scope>NUCLEOTIDE SEQUENCE</scope>
    <source>
        <strain evidence="2">JCM 4714</strain>
    </source>
</reference>
<dbReference type="Proteomes" id="UP000655443">
    <property type="component" value="Unassembled WGS sequence"/>
</dbReference>
<name>A0A919D454_9ACTN</name>
<protein>
    <recommendedName>
        <fullName evidence="1">N-acetyltransferase domain-containing protein</fullName>
    </recommendedName>
</protein>
<evidence type="ECO:0000313" key="3">
    <source>
        <dbReference type="Proteomes" id="UP000655443"/>
    </source>
</evidence>
<proteinExistence type="predicted"/>
<dbReference type="InterPro" id="IPR051531">
    <property type="entry name" value="N-acetyltransferase"/>
</dbReference>
<evidence type="ECO:0000259" key="1">
    <source>
        <dbReference type="PROSITE" id="PS51186"/>
    </source>
</evidence>
<dbReference type="Gene3D" id="3.40.630.30">
    <property type="match status" value="1"/>
</dbReference>